<evidence type="ECO:0000256" key="2">
    <source>
        <dbReference type="ARBA" id="ARBA00022842"/>
    </source>
</evidence>
<dbReference type="PRINTS" id="PR00413">
    <property type="entry name" value="HADHALOGNASE"/>
</dbReference>
<keyword evidence="1" id="KW-0378">Hydrolase</keyword>
<dbReference type="NCBIfam" id="TIGR01509">
    <property type="entry name" value="HAD-SF-IA-v3"/>
    <property type="match status" value="1"/>
</dbReference>
<proteinExistence type="predicted"/>
<dbReference type="PANTHER" id="PTHR43434">
    <property type="entry name" value="PHOSPHOGLYCOLATE PHOSPHATASE"/>
    <property type="match status" value="1"/>
</dbReference>
<evidence type="ECO:0000256" key="1">
    <source>
        <dbReference type="ARBA" id="ARBA00022801"/>
    </source>
</evidence>
<dbReference type="Pfam" id="PF00702">
    <property type="entry name" value="Hydrolase"/>
    <property type="match status" value="1"/>
</dbReference>
<dbReference type="STRING" id="402385.SAMN05421848_0137"/>
<dbReference type="NCBIfam" id="TIGR01549">
    <property type="entry name" value="HAD-SF-IA-v1"/>
    <property type="match status" value="1"/>
</dbReference>
<keyword evidence="4" id="KW-1185">Reference proteome</keyword>
<name>A0A1I1FIN2_9GAMM</name>
<dbReference type="Gene3D" id="1.10.150.240">
    <property type="entry name" value="Putative phosphatase, domain 2"/>
    <property type="match status" value="1"/>
</dbReference>
<dbReference type="Proteomes" id="UP000199046">
    <property type="component" value="Unassembled WGS sequence"/>
</dbReference>
<dbReference type="Gene3D" id="3.40.50.1000">
    <property type="entry name" value="HAD superfamily/HAD-like"/>
    <property type="match status" value="1"/>
</dbReference>
<dbReference type="SUPFAM" id="SSF56784">
    <property type="entry name" value="HAD-like"/>
    <property type="match status" value="1"/>
</dbReference>
<dbReference type="GO" id="GO:0006281">
    <property type="term" value="P:DNA repair"/>
    <property type="evidence" value="ECO:0007669"/>
    <property type="project" value="TreeGrafter"/>
</dbReference>
<organism evidence="3 4">
    <name type="scientific">Kushneria avicenniae</name>
    <dbReference type="NCBI Taxonomy" id="402385"/>
    <lineage>
        <taxon>Bacteria</taxon>
        <taxon>Pseudomonadati</taxon>
        <taxon>Pseudomonadota</taxon>
        <taxon>Gammaproteobacteria</taxon>
        <taxon>Oceanospirillales</taxon>
        <taxon>Halomonadaceae</taxon>
        <taxon>Kushneria</taxon>
    </lineage>
</organism>
<dbReference type="AlphaFoldDB" id="A0A1I1FIN2"/>
<dbReference type="EMBL" id="FOLY01000001">
    <property type="protein sequence ID" value="SFB98852.1"/>
    <property type="molecule type" value="Genomic_DNA"/>
</dbReference>
<dbReference type="SFLD" id="SFLDG01129">
    <property type="entry name" value="C1.5:_HAD__Beta-PGM__Phosphata"/>
    <property type="match status" value="1"/>
</dbReference>
<dbReference type="OrthoDB" id="9776368at2"/>
<evidence type="ECO:0000313" key="3">
    <source>
        <dbReference type="EMBL" id="SFB98852.1"/>
    </source>
</evidence>
<dbReference type="InterPro" id="IPR036412">
    <property type="entry name" value="HAD-like_sf"/>
</dbReference>
<dbReference type="GO" id="GO:0005829">
    <property type="term" value="C:cytosol"/>
    <property type="evidence" value="ECO:0007669"/>
    <property type="project" value="TreeGrafter"/>
</dbReference>
<dbReference type="SFLD" id="SFLDG01135">
    <property type="entry name" value="C1.5.6:_HAD__Beta-PGM__Phospha"/>
    <property type="match status" value="1"/>
</dbReference>
<dbReference type="NCBIfam" id="TIGR01662">
    <property type="entry name" value="HAD-SF-IIIA"/>
    <property type="match status" value="1"/>
</dbReference>
<dbReference type="GO" id="GO:0008967">
    <property type="term" value="F:phosphoglycolate phosphatase activity"/>
    <property type="evidence" value="ECO:0007669"/>
    <property type="project" value="TreeGrafter"/>
</dbReference>
<protein>
    <submittedName>
        <fullName evidence="3">Phosphoglycolate phosphatase</fullName>
    </submittedName>
</protein>
<dbReference type="InterPro" id="IPR023198">
    <property type="entry name" value="PGP-like_dom2"/>
</dbReference>
<accession>A0A1I1FIN2</accession>
<dbReference type="GO" id="GO:0046872">
    <property type="term" value="F:metal ion binding"/>
    <property type="evidence" value="ECO:0007669"/>
    <property type="project" value="UniProtKB-KW"/>
</dbReference>
<dbReference type="SFLD" id="SFLDS00003">
    <property type="entry name" value="Haloacid_Dehalogenase"/>
    <property type="match status" value="1"/>
</dbReference>
<dbReference type="InterPro" id="IPR006549">
    <property type="entry name" value="HAD-SF_hydro_IIIA"/>
</dbReference>
<evidence type="ECO:0000313" key="4">
    <source>
        <dbReference type="Proteomes" id="UP000199046"/>
    </source>
</evidence>
<reference evidence="4" key="1">
    <citation type="submission" date="2016-10" db="EMBL/GenBank/DDBJ databases">
        <authorList>
            <person name="Varghese N."/>
            <person name="Submissions S."/>
        </authorList>
    </citation>
    <scope>NUCLEOTIDE SEQUENCE [LARGE SCALE GENOMIC DNA]</scope>
    <source>
        <strain evidence="4">DSM 23439</strain>
    </source>
</reference>
<dbReference type="InterPro" id="IPR050155">
    <property type="entry name" value="HAD-like_hydrolase_sf"/>
</dbReference>
<dbReference type="InterPro" id="IPR023214">
    <property type="entry name" value="HAD_sf"/>
</dbReference>
<keyword evidence="2" id="KW-0460">Magnesium</keyword>
<dbReference type="InterPro" id="IPR006439">
    <property type="entry name" value="HAD-SF_hydro_IA"/>
</dbReference>
<sequence>MSWDADIPRAVLFDLDGTLVDTAPDLARAANALRRERGLDPLPYEDIRREVSHGGSALVTLALGLEKGAQGHDQARDSLLEYYGNNVAEESCLFGGFSEVLTYYRAIKRPWGIVTNKPRAYAVSLLEALKITPDVLLCADDLPVKKPDPAPLLEAARRLNVTPEDCWYIGDHLRDIQAANNAGMTAIAVKYGYLRQQDNPDAWPASQFYETPEELCEVLLQHNACSSTLG</sequence>
<dbReference type="PANTHER" id="PTHR43434:SF23">
    <property type="entry name" value="PHOSPHOGLYCOLATE PHOSPHATASE"/>
    <property type="match status" value="1"/>
</dbReference>
<gene>
    <name evidence="3" type="ORF">SAMN05421848_0137</name>
</gene>
<dbReference type="RefSeq" id="WP_090129824.1">
    <property type="nucleotide sequence ID" value="NZ_FOLY01000001.1"/>
</dbReference>